<reference evidence="2 3" key="1">
    <citation type="journal article" date="2018" name="PLoS ONE">
        <title>The draft genome of Kipferlia bialata reveals reductive genome evolution in fornicate parasites.</title>
        <authorList>
            <person name="Tanifuji G."/>
            <person name="Takabayashi S."/>
            <person name="Kume K."/>
            <person name="Takagi M."/>
            <person name="Nakayama T."/>
            <person name="Kamikawa R."/>
            <person name="Inagaki Y."/>
            <person name="Hashimoto T."/>
        </authorList>
    </citation>
    <scope>NUCLEOTIDE SEQUENCE [LARGE SCALE GENOMIC DNA]</scope>
    <source>
        <strain evidence="2">NY0173</strain>
    </source>
</reference>
<proteinExistence type="predicted"/>
<feature type="compositionally biased region" description="Basic and acidic residues" evidence="1">
    <location>
        <begin position="149"/>
        <end position="175"/>
    </location>
</feature>
<feature type="compositionally biased region" description="Polar residues" evidence="1">
    <location>
        <begin position="1"/>
        <end position="17"/>
    </location>
</feature>
<feature type="non-terminal residue" evidence="2">
    <location>
        <position position="208"/>
    </location>
</feature>
<dbReference type="EMBL" id="BDIP01005284">
    <property type="protein sequence ID" value="GIQ89660.1"/>
    <property type="molecule type" value="Genomic_DNA"/>
</dbReference>
<name>A0A9K3D741_9EUKA</name>
<comment type="caution">
    <text evidence="2">The sequence shown here is derived from an EMBL/GenBank/DDBJ whole genome shotgun (WGS) entry which is preliminary data.</text>
</comment>
<feature type="region of interest" description="Disordered" evidence="1">
    <location>
        <begin position="1"/>
        <end position="30"/>
    </location>
</feature>
<feature type="compositionally biased region" description="Basic and acidic residues" evidence="1">
    <location>
        <begin position="104"/>
        <end position="130"/>
    </location>
</feature>
<dbReference type="AlphaFoldDB" id="A0A9K3D741"/>
<evidence type="ECO:0000313" key="3">
    <source>
        <dbReference type="Proteomes" id="UP000265618"/>
    </source>
</evidence>
<evidence type="ECO:0000313" key="2">
    <source>
        <dbReference type="EMBL" id="GIQ89660.1"/>
    </source>
</evidence>
<sequence length="208" mass="24338">FSATPSDMSSQTQSLQTDLPPVRPSATIGPSYAHGAALSALYHETVHMEGGRGGEVASRLKKRYRKVTEQERQVELRKRDNRRRLEQSRQKHQKYRGVFKVLQKKAEKEKREREQREREEREREEREREASLQSPWGAERGTEDMEGTVTEREAEHERERQYEERDMAREAEREALNDSGVQVQLGMDRDTALISLSLYLSIYIYVSI</sequence>
<feature type="compositionally biased region" description="Basic and acidic residues" evidence="1">
    <location>
        <begin position="66"/>
        <end position="89"/>
    </location>
</feature>
<protein>
    <submittedName>
        <fullName evidence="2">Uncharacterized protein</fullName>
    </submittedName>
</protein>
<keyword evidence="3" id="KW-1185">Reference proteome</keyword>
<evidence type="ECO:0000256" key="1">
    <source>
        <dbReference type="SAM" id="MobiDB-lite"/>
    </source>
</evidence>
<gene>
    <name evidence="2" type="ORF">KIPB_012187</name>
</gene>
<accession>A0A9K3D741</accession>
<feature type="non-terminal residue" evidence="2">
    <location>
        <position position="1"/>
    </location>
</feature>
<organism evidence="2 3">
    <name type="scientific">Kipferlia bialata</name>
    <dbReference type="NCBI Taxonomy" id="797122"/>
    <lineage>
        <taxon>Eukaryota</taxon>
        <taxon>Metamonada</taxon>
        <taxon>Carpediemonas-like organisms</taxon>
        <taxon>Kipferlia</taxon>
    </lineage>
</organism>
<dbReference type="Proteomes" id="UP000265618">
    <property type="component" value="Unassembled WGS sequence"/>
</dbReference>
<feature type="region of interest" description="Disordered" evidence="1">
    <location>
        <begin position="49"/>
        <end position="175"/>
    </location>
</feature>